<gene>
    <name evidence="5" type="ORF">MCB1EB_1826</name>
</gene>
<organism evidence="5 6">
    <name type="scientific">Mycoavidus cysteinexigens</name>
    <dbReference type="NCBI Taxonomy" id="1553431"/>
    <lineage>
        <taxon>Bacteria</taxon>
        <taxon>Pseudomonadati</taxon>
        <taxon>Pseudomonadota</taxon>
        <taxon>Betaproteobacteria</taxon>
        <taxon>Burkholderiales</taxon>
        <taxon>Burkholderiaceae</taxon>
        <taxon>Mycoavidus</taxon>
    </lineage>
</organism>
<dbReference type="PROSITE" id="PS50082">
    <property type="entry name" value="WD_REPEATS_2"/>
    <property type="match status" value="12"/>
</dbReference>
<dbReference type="CDD" id="cd00200">
    <property type="entry name" value="WD40"/>
    <property type="match status" value="3"/>
</dbReference>
<dbReference type="Gene3D" id="2.160.20.80">
    <property type="entry name" value="E3 ubiquitin-protein ligase SopA"/>
    <property type="match status" value="1"/>
</dbReference>
<dbReference type="InterPro" id="IPR015943">
    <property type="entry name" value="WD40/YVTN_repeat-like_dom_sf"/>
</dbReference>
<feature type="region of interest" description="Disordered" evidence="4">
    <location>
        <begin position="1135"/>
        <end position="1165"/>
    </location>
</feature>
<dbReference type="EMBL" id="AP018150">
    <property type="protein sequence ID" value="BBE09987.1"/>
    <property type="molecule type" value="Genomic_DNA"/>
</dbReference>
<dbReference type="InterPro" id="IPR019775">
    <property type="entry name" value="WD40_repeat_CS"/>
</dbReference>
<dbReference type="SUPFAM" id="SSF50993">
    <property type="entry name" value="Peptidase/esterase 'gauge' domain"/>
    <property type="match status" value="1"/>
</dbReference>
<feature type="region of interest" description="Disordered" evidence="4">
    <location>
        <begin position="1"/>
        <end position="22"/>
    </location>
</feature>
<feature type="compositionally biased region" description="Low complexity" evidence="4">
    <location>
        <begin position="1"/>
        <end position="19"/>
    </location>
</feature>
<dbReference type="InterPro" id="IPR001680">
    <property type="entry name" value="WD40_rpt"/>
</dbReference>
<proteinExistence type="predicted"/>
<dbReference type="InterPro" id="IPR036322">
    <property type="entry name" value="WD40_repeat_dom_sf"/>
</dbReference>
<dbReference type="SUPFAM" id="SSF50978">
    <property type="entry name" value="WD40 repeat-like"/>
    <property type="match status" value="2"/>
</dbReference>
<keyword evidence="6" id="KW-1185">Reference proteome</keyword>
<feature type="compositionally biased region" description="Basic and acidic residues" evidence="4">
    <location>
        <begin position="1135"/>
        <end position="1156"/>
    </location>
</feature>
<dbReference type="InterPro" id="IPR051983">
    <property type="entry name" value="WSB_SOCS-box_domain"/>
</dbReference>
<protein>
    <submittedName>
        <fullName evidence="5">Uncharacterized protein</fullName>
    </submittedName>
</protein>
<sequence>MLPISSTPSTPASLASYSSNTRGAPIDSSHAVYAAERGPVMQINYGLVNVSFKDGSHNTVTVNYHSTSEDANLLAEILRPLQSTAWHPHTAPLASLGIQQLQKRYLESLQKDNEIKEALAMYVAPECTLIINTKERFSLEEKVRDFLASEEKKVLLLLGVAGSGKSTFNRYLARSLWEAYDKEANKSGQTPIPLFIPLSSLKEPNNNLISEYLKKEKFAEDQIADLKANYCFIFILDGYDEIKDRARLFYVENELDEWQAKVIVTSRPEYLGDRYERQFHPKGQAYLLQTYQLAPFSDLTIEEYVNKYESSYPELEKSVAEHRGILDRPEVKDLIRNPFLLKLSLSELPTLAEKYKDSSQRITRLALYDQFVESWFERSQDRLRSIRLTDKEREAFDFLNKDFTKYGADFGKDLAVAMYQAGVVRVAYSPPLSWKKQSVQDWREDFFNNKNIETKLLRFNAPLICRDDQYEFIHKSVQDYFVARALWEEMRELTEIGQLDLSNELSIVRNLRPLLEGLGDLVKLEPSALFNQLNVVEDPAVLSFLAERVRQERTLIKPLLGWVKASKTRYGVERAAANALTILVKAGVQLSRLDLSQIKVRGANLNYGVFDQTKFERADLSEVKLRGAWLRGANFKGANLKEVNFGELPSLEVGKKVMDCCYSPDGRWLAVGTNDGEIQLYKTETLKRVDKISAHNNQPVYSVKFSRDNKYLASGSGDGLVKLWEVKNGKLAQRSDHHEFEASCARGVWCVSFSPDGILASGGGDKVVRLWEVESGKLLDSPLEGHSEGVKSVNFSVDGTVLVSGSDDNTVMLWMRQSGDALHTPEGNSKWVLVDTLEKHNGWVESVTFSPDGRFLASGSADRTVRLWGVERNGKNLSTSELHTLNGHTNVVKSVSFSPNSEILASGSFDYTVKLWKAESGEPLYTFEGHTSLVNSVSFSLNGDLLASGSVDETVRLWRVESRQELHALEGHRGNVNSVSFSPKGEFLASGSDDKTIKLWSVKSGEMLHTLEGHSGGVNSVSFSPKDDGMLASGGHDNTVNLWNVNSGEKLRTLGEHTASVWSVSFSPDGKFLASGGNDNTVKLWNVTSENAFLYTLTGHSEWVSSVSFSPDGKFLASGGRDFKVKLWKKGEGWEKEESREAERMPKEKEEQHSKEVNSVNFSPDSTVLASGSNDRTVRLWKNVTSEKVSVSQLAGHSDRVMSVNFSPNSKFLASGSYDRTVKLWSIDTEQCKRTLADCVGKIASIDWQEFPKGDFKMAGSEGSAVHIWQIKCKGNDWTVELDWTSSQNELVVAGMSIQDAKGLSSLNTHLLKQRDAQGEPAQAPEMHF</sequence>
<evidence type="ECO:0000313" key="5">
    <source>
        <dbReference type="EMBL" id="BBE09987.1"/>
    </source>
</evidence>
<dbReference type="RefSeq" id="WP_052393997.1">
    <property type="nucleotide sequence ID" value="NZ_AP018150.1"/>
</dbReference>
<evidence type="ECO:0000256" key="1">
    <source>
        <dbReference type="ARBA" id="ARBA00022574"/>
    </source>
</evidence>
<dbReference type="GO" id="GO:0000209">
    <property type="term" value="P:protein polyubiquitination"/>
    <property type="evidence" value="ECO:0007669"/>
    <property type="project" value="TreeGrafter"/>
</dbReference>
<dbReference type="Pfam" id="PF00400">
    <property type="entry name" value="WD40"/>
    <property type="match status" value="13"/>
</dbReference>
<accession>A0A2Z6EX09</accession>
<dbReference type="PRINTS" id="PR00320">
    <property type="entry name" value="GPROTEINBRPT"/>
</dbReference>
<evidence type="ECO:0000256" key="2">
    <source>
        <dbReference type="ARBA" id="ARBA00022737"/>
    </source>
</evidence>
<dbReference type="SUPFAM" id="SSF52540">
    <property type="entry name" value="P-loop containing nucleoside triphosphate hydrolases"/>
    <property type="match status" value="1"/>
</dbReference>
<evidence type="ECO:0000256" key="4">
    <source>
        <dbReference type="SAM" id="MobiDB-lite"/>
    </source>
</evidence>
<dbReference type="Gene3D" id="3.40.50.300">
    <property type="entry name" value="P-loop containing nucleotide triphosphate hydrolases"/>
    <property type="match status" value="1"/>
</dbReference>
<dbReference type="SMART" id="SM00320">
    <property type="entry name" value="WD40"/>
    <property type="match status" value="13"/>
</dbReference>
<dbReference type="Pfam" id="PF00805">
    <property type="entry name" value="Pentapeptide"/>
    <property type="match status" value="1"/>
</dbReference>
<evidence type="ECO:0000313" key="6">
    <source>
        <dbReference type="Proteomes" id="UP000282597"/>
    </source>
</evidence>
<dbReference type="PROSITE" id="PS00678">
    <property type="entry name" value="WD_REPEATS_1"/>
    <property type="match status" value="4"/>
</dbReference>
<dbReference type="SUPFAM" id="SSF141571">
    <property type="entry name" value="Pentapeptide repeat-like"/>
    <property type="match status" value="1"/>
</dbReference>
<dbReference type="PROSITE" id="PS50294">
    <property type="entry name" value="WD_REPEATS_REGION"/>
    <property type="match status" value="11"/>
</dbReference>
<dbReference type="Pfam" id="PF05729">
    <property type="entry name" value="NACHT"/>
    <property type="match status" value="1"/>
</dbReference>
<dbReference type="InterPro" id="IPR001646">
    <property type="entry name" value="5peptide_repeat"/>
</dbReference>
<dbReference type="Gene3D" id="2.130.10.10">
    <property type="entry name" value="YVTN repeat-like/Quinoprotein amine dehydrogenase"/>
    <property type="match status" value="5"/>
</dbReference>
<keyword evidence="2" id="KW-0677">Repeat</keyword>
<dbReference type="Proteomes" id="UP000282597">
    <property type="component" value="Chromosome"/>
</dbReference>
<dbReference type="InterPro" id="IPR020472">
    <property type="entry name" value="WD40_PAC1"/>
</dbReference>
<name>A0A2Z6EX09_9BURK</name>
<keyword evidence="1" id="KW-0853">WD repeat</keyword>
<dbReference type="InterPro" id="IPR027417">
    <property type="entry name" value="P-loop_NTPase"/>
</dbReference>
<evidence type="ECO:0000256" key="3">
    <source>
        <dbReference type="ARBA" id="ARBA00022786"/>
    </source>
</evidence>
<dbReference type="InterPro" id="IPR007111">
    <property type="entry name" value="NACHT_NTPase"/>
</dbReference>
<dbReference type="KEGG" id="mcys:MCB1EB_1826"/>
<keyword evidence="3" id="KW-0833">Ubl conjugation pathway</keyword>
<reference evidence="5 6" key="1">
    <citation type="journal article" date="2018" name="Microbes Environ.">
        <title>Comparative Genomic Insights into Endofungal Lifestyles of Two Bacterial Endosymbionts, Mycoavidus cysteinexigens and Burkholderia rhizoxinica.</title>
        <authorList>
            <person name="Sharmin D."/>
            <person name="Guo Y."/>
            <person name="Nishizawa T."/>
            <person name="Ohshima S."/>
            <person name="Sato Y."/>
            <person name="Takashima Y."/>
            <person name="Narisawa K."/>
            <person name="Ohta H."/>
        </authorList>
    </citation>
    <scope>NUCLEOTIDE SEQUENCE [LARGE SCALE GENOMIC DNA]</scope>
    <source>
        <strain evidence="5 6">B1-EB</strain>
    </source>
</reference>
<dbReference type="PANTHER" id="PTHR15622">
    <property type="entry name" value="WD40 REPEAT PROTEIN"/>
    <property type="match status" value="1"/>
</dbReference>
<dbReference type="PANTHER" id="PTHR15622:SF2">
    <property type="entry name" value="U4_U6 SMALL NUCLEAR RIBONUCLEOPROTEIN PRP4"/>
    <property type="match status" value="1"/>
</dbReference>